<dbReference type="SUPFAM" id="SSF49313">
    <property type="entry name" value="Cadherin-like"/>
    <property type="match status" value="5"/>
</dbReference>
<keyword evidence="4" id="KW-0732">Signal</keyword>
<dbReference type="PROSITE" id="PS50268">
    <property type="entry name" value="CADHERIN_2"/>
    <property type="match status" value="5"/>
</dbReference>
<dbReference type="CDD" id="cd11304">
    <property type="entry name" value="Cadherin_repeat"/>
    <property type="match status" value="5"/>
</dbReference>
<comment type="subcellular location">
    <subcellularLocation>
        <location evidence="1">Membrane</location>
        <topology evidence="1">Single-pass membrane protein</topology>
    </subcellularLocation>
</comment>
<dbReference type="FunFam" id="2.60.40.60:FF:000024">
    <property type="entry name" value="FAT atypical cadherin 3"/>
    <property type="match status" value="1"/>
</dbReference>
<feature type="domain" description="Cadherin" evidence="13">
    <location>
        <begin position="329"/>
        <end position="415"/>
    </location>
</feature>
<evidence type="ECO:0000256" key="6">
    <source>
        <dbReference type="ARBA" id="ARBA00022837"/>
    </source>
</evidence>
<evidence type="ECO:0000256" key="5">
    <source>
        <dbReference type="ARBA" id="ARBA00022737"/>
    </source>
</evidence>
<dbReference type="GO" id="GO:0034332">
    <property type="term" value="P:adherens junction organization"/>
    <property type="evidence" value="ECO:0007669"/>
    <property type="project" value="TreeGrafter"/>
</dbReference>
<dbReference type="GO" id="GO:0016342">
    <property type="term" value="C:catenin complex"/>
    <property type="evidence" value="ECO:0007669"/>
    <property type="project" value="TreeGrafter"/>
</dbReference>
<evidence type="ECO:0000259" key="13">
    <source>
        <dbReference type="PROSITE" id="PS50268"/>
    </source>
</evidence>
<evidence type="ECO:0000256" key="3">
    <source>
        <dbReference type="ARBA" id="ARBA00022692"/>
    </source>
</evidence>
<evidence type="ECO:0000313" key="15">
    <source>
        <dbReference type="Proteomes" id="UP001187531"/>
    </source>
</evidence>
<keyword evidence="2" id="KW-0245">EGF-like domain</keyword>
<dbReference type="GO" id="GO:0000902">
    <property type="term" value="P:cell morphogenesis"/>
    <property type="evidence" value="ECO:0007669"/>
    <property type="project" value="TreeGrafter"/>
</dbReference>
<evidence type="ECO:0000313" key="14">
    <source>
        <dbReference type="EMBL" id="KAK2702789.1"/>
    </source>
</evidence>
<dbReference type="GO" id="GO:0005509">
    <property type="term" value="F:calcium ion binding"/>
    <property type="evidence" value="ECO:0007669"/>
    <property type="project" value="UniProtKB-UniRule"/>
</dbReference>
<evidence type="ECO:0000256" key="2">
    <source>
        <dbReference type="ARBA" id="ARBA00022536"/>
    </source>
</evidence>
<evidence type="ECO:0000256" key="4">
    <source>
        <dbReference type="ARBA" id="ARBA00022729"/>
    </source>
</evidence>
<dbReference type="GO" id="GO:0045296">
    <property type="term" value="F:cadherin binding"/>
    <property type="evidence" value="ECO:0007669"/>
    <property type="project" value="TreeGrafter"/>
</dbReference>
<feature type="domain" description="Cadherin" evidence="13">
    <location>
        <begin position="214"/>
        <end position="317"/>
    </location>
</feature>
<dbReference type="AlphaFoldDB" id="A0AA88H951"/>
<dbReference type="GO" id="GO:0007043">
    <property type="term" value="P:cell-cell junction assembly"/>
    <property type="evidence" value="ECO:0007669"/>
    <property type="project" value="TreeGrafter"/>
</dbReference>
<evidence type="ECO:0000256" key="8">
    <source>
        <dbReference type="ARBA" id="ARBA00022989"/>
    </source>
</evidence>
<proteinExistence type="predicted"/>
<dbReference type="InterPro" id="IPR002126">
    <property type="entry name" value="Cadherin-like_dom"/>
</dbReference>
<comment type="caution">
    <text evidence="14">The sequence shown here is derived from an EMBL/GenBank/DDBJ whole genome shotgun (WGS) entry which is preliminary data.</text>
</comment>
<dbReference type="InterPro" id="IPR039808">
    <property type="entry name" value="Cadherin"/>
</dbReference>
<keyword evidence="11" id="KW-0325">Glycoprotein</keyword>
<evidence type="ECO:0000256" key="9">
    <source>
        <dbReference type="ARBA" id="ARBA00023136"/>
    </source>
</evidence>
<feature type="domain" description="Cadherin" evidence="13">
    <location>
        <begin position="122"/>
        <end position="190"/>
    </location>
</feature>
<keyword evidence="8" id="KW-1133">Transmembrane helix</keyword>
<dbReference type="Proteomes" id="UP001187531">
    <property type="component" value="Unassembled WGS sequence"/>
</dbReference>
<feature type="domain" description="Cadherin" evidence="13">
    <location>
        <begin position="11"/>
        <end position="121"/>
    </location>
</feature>
<keyword evidence="9" id="KW-0472">Membrane</keyword>
<dbReference type="SMART" id="SM00112">
    <property type="entry name" value="CA"/>
    <property type="match status" value="3"/>
</dbReference>
<evidence type="ECO:0000256" key="12">
    <source>
        <dbReference type="PROSITE-ProRule" id="PRU00043"/>
    </source>
</evidence>
<dbReference type="PROSITE" id="PS00232">
    <property type="entry name" value="CADHERIN_1"/>
    <property type="match status" value="2"/>
</dbReference>
<evidence type="ECO:0000256" key="1">
    <source>
        <dbReference type="ARBA" id="ARBA00004167"/>
    </source>
</evidence>
<name>A0AA88H951_ARTSF</name>
<dbReference type="PANTHER" id="PTHR24027:SF438">
    <property type="entry name" value="CADHERIN 23"/>
    <property type="match status" value="1"/>
</dbReference>
<feature type="non-terminal residue" evidence="14">
    <location>
        <position position="469"/>
    </location>
</feature>
<dbReference type="GO" id="GO:0044331">
    <property type="term" value="P:cell-cell adhesion mediated by cadherin"/>
    <property type="evidence" value="ECO:0007669"/>
    <property type="project" value="TreeGrafter"/>
</dbReference>
<dbReference type="GO" id="GO:0016339">
    <property type="term" value="P:calcium-dependent cell-cell adhesion via plasma membrane cell adhesion molecules"/>
    <property type="evidence" value="ECO:0007669"/>
    <property type="project" value="TreeGrafter"/>
</dbReference>
<dbReference type="Gene3D" id="2.60.40.60">
    <property type="entry name" value="Cadherins"/>
    <property type="match status" value="5"/>
</dbReference>
<dbReference type="PRINTS" id="PR00205">
    <property type="entry name" value="CADHERIN"/>
</dbReference>
<dbReference type="InterPro" id="IPR015919">
    <property type="entry name" value="Cadherin-like_sf"/>
</dbReference>
<dbReference type="FunFam" id="2.60.40.60:FF:000033">
    <property type="entry name" value="FAT atypical cadherin 1"/>
    <property type="match status" value="2"/>
</dbReference>
<dbReference type="GO" id="GO:0005912">
    <property type="term" value="C:adherens junction"/>
    <property type="evidence" value="ECO:0007669"/>
    <property type="project" value="TreeGrafter"/>
</dbReference>
<evidence type="ECO:0000256" key="7">
    <source>
        <dbReference type="ARBA" id="ARBA00022889"/>
    </source>
</evidence>
<sequence length="469" mass="52275">MKGERDRWKGNAVTKDIDLCHNTLPPTPCCSDIGVTAEDADIGANQVIAYQLAANVSEEVHSKFKIDSTSGWISTVNLLDREQMARYEFDVIASDNGFPRRSSLANVVIDVGDINDNPPVFTQTRYFATVNEDVDIGSTLVTLAVTDQDLTASRLLYYITSGDPRSQFSIKPNGALAVIKPLDREDIKPYKGLILDREASWGVSKINYNTPYCSKFRYKESVPEDAPLDTLVFKVETKDVDEKEESRVRYFLTGRGAEDFSIDSTSGEVKIARMLDRESQSKYRLVSHVQDLEELLWECTADVIIIVSDVNDNRPQFKVENLTALVPEDLEVKTPVNVILGNNRRVRYSFPASTDDHFMINDVSGIITLAKSLDRESNIMHNLAVIAKDQGSPQLSSTAFVTVVVLDVNDNPPEFESKTYFSAVPEDAHLGTEVIKVFATSLDAGVNAEIIYSILRGNEHRKFTIDPNT</sequence>
<feature type="domain" description="Cadherin" evidence="13">
    <location>
        <begin position="416"/>
        <end position="469"/>
    </location>
</feature>
<dbReference type="GO" id="GO:0008013">
    <property type="term" value="F:beta-catenin binding"/>
    <property type="evidence" value="ECO:0007669"/>
    <property type="project" value="TreeGrafter"/>
</dbReference>
<organism evidence="14 15">
    <name type="scientific">Artemia franciscana</name>
    <name type="common">Brine shrimp</name>
    <name type="synonym">Artemia sanfranciscana</name>
    <dbReference type="NCBI Taxonomy" id="6661"/>
    <lineage>
        <taxon>Eukaryota</taxon>
        <taxon>Metazoa</taxon>
        <taxon>Ecdysozoa</taxon>
        <taxon>Arthropoda</taxon>
        <taxon>Crustacea</taxon>
        <taxon>Branchiopoda</taxon>
        <taxon>Anostraca</taxon>
        <taxon>Artemiidae</taxon>
        <taxon>Artemia</taxon>
    </lineage>
</organism>
<evidence type="ECO:0000256" key="10">
    <source>
        <dbReference type="ARBA" id="ARBA00023157"/>
    </source>
</evidence>
<keyword evidence="15" id="KW-1185">Reference proteome</keyword>
<protein>
    <recommendedName>
        <fullName evidence="13">Cadherin domain-containing protein</fullName>
    </recommendedName>
</protein>
<keyword evidence="6 12" id="KW-0106">Calcium</keyword>
<dbReference type="GO" id="GO:0008104">
    <property type="term" value="P:intracellular protein localization"/>
    <property type="evidence" value="ECO:0007669"/>
    <property type="project" value="UniProtKB-ARBA"/>
</dbReference>
<dbReference type="GO" id="GO:0016477">
    <property type="term" value="P:cell migration"/>
    <property type="evidence" value="ECO:0007669"/>
    <property type="project" value="TreeGrafter"/>
</dbReference>
<keyword evidence="10" id="KW-1015">Disulfide bond</keyword>
<dbReference type="EMBL" id="JAVRJZ010000168">
    <property type="protein sequence ID" value="KAK2702789.1"/>
    <property type="molecule type" value="Genomic_DNA"/>
</dbReference>
<dbReference type="PANTHER" id="PTHR24027">
    <property type="entry name" value="CADHERIN-23"/>
    <property type="match status" value="1"/>
</dbReference>
<keyword evidence="3" id="KW-0812">Transmembrane</keyword>
<gene>
    <name evidence="14" type="ORF">QYM36_018611</name>
</gene>
<dbReference type="Pfam" id="PF00028">
    <property type="entry name" value="Cadherin"/>
    <property type="match status" value="5"/>
</dbReference>
<keyword evidence="5" id="KW-0677">Repeat</keyword>
<dbReference type="GO" id="GO:0007156">
    <property type="term" value="P:homophilic cell adhesion via plasma membrane adhesion molecules"/>
    <property type="evidence" value="ECO:0007669"/>
    <property type="project" value="InterPro"/>
</dbReference>
<keyword evidence="7" id="KW-0130">Cell adhesion</keyword>
<reference evidence="14" key="1">
    <citation type="submission" date="2023-07" db="EMBL/GenBank/DDBJ databases">
        <title>Chromosome-level genome assembly of Artemia franciscana.</title>
        <authorList>
            <person name="Jo E."/>
        </authorList>
    </citation>
    <scope>NUCLEOTIDE SEQUENCE</scope>
    <source>
        <tissue evidence="14">Whole body</tissue>
    </source>
</reference>
<accession>A0AA88H951</accession>
<evidence type="ECO:0000256" key="11">
    <source>
        <dbReference type="ARBA" id="ARBA00023180"/>
    </source>
</evidence>
<dbReference type="InterPro" id="IPR020894">
    <property type="entry name" value="Cadherin_CS"/>
</dbReference>